<dbReference type="InterPro" id="IPR014729">
    <property type="entry name" value="Rossmann-like_a/b/a_fold"/>
</dbReference>
<dbReference type="InterPro" id="IPR004821">
    <property type="entry name" value="Cyt_trans-like"/>
</dbReference>
<evidence type="ECO:0000256" key="2">
    <source>
        <dbReference type="ARBA" id="ARBA00022695"/>
    </source>
</evidence>
<dbReference type="Proteomes" id="UP001161137">
    <property type="component" value="Unassembled WGS sequence"/>
</dbReference>
<dbReference type="InterPro" id="IPR050385">
    <property type="entry name" value="Archaeal_FAD_synthase"/>
</dbReference>
<dbReference type="SUPFAM" id="SSF52374">
    <property type="entry name" value="Nucleotidylyl transferase"/>
    <property type="match status" value="1"/>
</dbReference>
<dbReference type="GO" id="GO:0016779">
    <property type="term" value="F:nucleotidyltransferase activity"/>
    <property type="evidence" value="ECO:0007669"/>
    <property type="project" value="UniProtKB-KW"/>
</dbReference>
<proteinExistence type="predicted"/>
<dbReference type="NCBIfam" id="TIGR00125">
    <property type="entry name" value="cyt_tran_rel"/>
    <property type="match status" value="1"/>
</dbReference>
<dbReference type="PANTHER" id="PTHR43793:SF1">
    <property type="entry name" value="FAD SYNTHASE"/>
    <property type="match status" value="1"/>
</dbReference>
<keyword evidence="2 4" id="KW-0548">Nucleotidyltransferase</keyword>
<protein>
    <submittedName>
        <fullName evidence="4">Adenylyltransferase/cytidyltransferase family protein</fullName>
    </submittedName>
</protein>
<dbReference type="AlphaFoldDB" id="A0AA42LKG5"/>
<evidence type="ECO:0000256" key="1">
    <source>
        <dbReference type="ARBA" id="ARBA00022679"/>
    </source>
</evidence>
<evidence type="ECO:0000313" key="4">
    <source>
        <dbReference type="EMBL" id="MDH0701133.1"/>
    </source>
</evidence>
<dbReference type="PANTHER" id="PTHR43793">
    <property type="entry name" value="FAD SYNTHASE"/>
    <property type="match status" value="1"/>
</dbReference>
<reference evidence="4" key="1">
    <citation type="submission" date="2022-09" db="EMBL/GenBank/DDBJ databases">
        <title>Intensive care unit water sources are persistently colonized with multi-drug resistant bacteria and are the site of extensive horizontal gene transfer of antibiotic resistance genes.</title>
        <authorList>
            <person name="Diorio-Toth L."/>
        </authorList>
    </citation>
    <scope>NUCLEOTIDE SEQUENCE</scope>
    <source>
        <strain evidence="4">GD03863</strain>
    </source>
</reference>
<evidence type="ECO:0000259" key="3">
    <source>
        <dbReference type="Pfam" id="PF01467"/>
    </source>
</evidence>
<name>A0AA42LKG5_9GAMM</name>
<dbReference type="Gene3D" id="3.40.50.620">
    <property type="entry name" value="HUPs"/>
    <property type="match status" value="1"/>
</dbReference>
<feature type="domain" description="Cytidyltransferase-like" evidence="3">
    <location>
        <begin position="6"/>
        <end position="125"/>
    </location>
</feature>
<dbReference type="RefSeq" id="WP_196459847.1">
    <property type="nucleotide sequence ID" value="NZ_JACFYY010000011.1"/>
</dbReference>
<gene>
    <name evidence="4" type="ORF">N5D41_06460</name>
</gene>
<comment type="caution">
    <text evidence="4">The sequence shown here is derived from an EMBL/GenBank/DDBJ whole genome shotgun (WGS) entry which is preliminary data.</text>
</comment>
<dbReference type="Pfam" id="PF01467">
    <property type="entry name" value="CTP_transf_like"/>
    <property type="match status" value="1"/>
</dbReference>
<keyword evidence="1" id="KW-0808">Transferase</keyword>
<evidence type="ECO:0000313" key="5">
    <source>
        <dbReference type="Proteomes" id="UP001161137"/>
    </source>
</evidence>
<accession>A0AA42LKG5</accession>
<dbReference type="EMBL" id="JAOCDH010000005">
    <property type="protein sequence ID" value="MDH0701133.1"/>
    <property type="molecule type" value="Genomic_DNA"/>
</dbReference>
<organism evidence="4 5">
    <name type="scientific">Ectopseudomonas toyotomiensis</name>
    <dbReference type="NCBI Taxonomy" id="554344"/>
    <lineage>
        <taxon>Bacteria</taxon>
        <taxon>Pseudomonadati</taxon>
        <taxon>Pseudomonadota</taxon>
        <taxon>Gammaproteobacteria</taxon>
        <taxon>Pseudomonadales</taxon>
        <taxon>Pseudomonadaceae</taxon>
        <taxon>Ectopseudomonas</taxon>
    </lineage>
</organism>
<sequence>MSKTIITYGTFDMFHIGHLRLFKRMRELGERVIVAVSTDEFNAQKGKRALIPYAERREILEALSCVDLVIEESSWEQKVTDIQRYGVDVFVMGDDWRGRFDELRVFCEVVYLERTEGISSSELKQALGRLIEAQRTQASGDLEMIEGLHRSLL</sequence>